<name>A0A1M4Z418_9CLOT</name>
<dbReference type="STRING" id="1533.SAMN05443638_13612"/>
<keyword evidence="3" id="KW-1185">Reference proteome</keyword>
<dbReference type="PROSITE" id="PS00409">
    <property type="entry name" value="PROKAR_NTER_METHYL"/>
    <property type="match status" value="1"/>
</dbReference>
<evidence type="ECO:0000313" key="2">
    <source>
        <dbReference type="EMBL" id="SHF12482.1"/>
    </source>
</evidence>
<sequence length="130" mass="14384">MKKLNKNKGFTLVELIVVLAVMAVISSVAIPNFTNIKNKSKEKADNQTCETIKRTVIMLLADESIEGSEKTITYNANTKEIQGITDEKEKEHLKSALKEVKNPATDSSASYKIIISNDETVNVDIDKKAI</sequence>
<dbReference type="EMBL" id="FQVM01000036">
    <property type="protein sequence ID" value="SHF12482.1"/>
    <property type="molecule type" value="Genomic_DNA"/>
</dbReference>
<keyword evidence="1" id="KW-0472">Membrane</keyword>
<dbReference type="Pfam" id="PF07963">
    <property type="entry name" value="N_methyl"/>
    <property type="match status" value="1"/>
</dbReference>
<dbReference type="InterPro" id="IPR012902">
    <property type="entry name" value="N_methyl_site"/>
</dbReference>
<reference evidence="2 3" key="1">
    <citation type="submission" date="2016-11" db="EMBL/GenBank/DDBJ databases">
        <authorList>
            <person name="Jaros S."/>
            <person name="Januszkiewicz K."/>
            <person name="Wedrychowicz H."/>
        </authorList>
    </citation>
    <scope>NUCLEOTIDE SEQUENCE [LARGE SCALE GENOMIC DNA]</scope>
    <source>
        <strain evidence="2 3">DSM 2631</strain>
    </source>
</reference>
<organism evidence="2 3">
    <name type="scientific">Clostridium fallax</name>
    <dbReference type="NCBI Taxonomy" id="1533"/>
    <lineage>
        <taxon>Bacteria</taxon>
        <taxon>Bacillati</taxon>
        <taxon>Bacillota</taxon>
        <taxon>Clostridia</taxon>
        <taxon>Eubacteriales</taxon>
        <taxon>Clostridiaceae</taxon>
        <taxon>Clostridium</taxon>
    </lineage>
</organism>
<accession>A0A1M4Z418</accession>
<evidence type="ECO:0000313" key="3">
    <source>
        <dbReference type="Proteomes" id="UP000184035"/>
    </source>
</evidence>
<dbReference type="NCBIfam" id="TIGR02532">
    <property type="entry name" value="IV_pilin_GFxxxE"/>
    <property type="match status" value="1"/>
</dbReference>
<dbReference type="RefSeq" id="WP_072897616.1">
    <property type="nucleotide sequence ID" value="NZ_FQVM01000036.1"/>
</dbReference>
<dbReference type="OrthoDB" id="1819208at2"/>
<dbReference type="InterPro" id="IPR045584">
    <property type="entry name" value="Pilin-like"/>
</dbReference>
<dbReference type="Proteomes" id="UP000184035">
    <property type="component" value="Unassembled WGS sequence"/>
</dbReference>
<dbReference type="Gene3D" id="3.30.700.10">
    <property type="entry name" value="Glycoprotein, Type 4 Pilin"/>
    <property type="match status" value="1"/>
</dbReference>
<keyword evidence="1" id="KW-0812">Transmembrane</keyword>
<feature type="transmembrane region" description="Helical" evidence="1">
    <location>
        <begin position="12"/>
        <end position="33"/>
    </location>
</feature>
<proteinExistence type="predicted"/>
<keyword evidence="1" id="KW-1133">Transmembrane helix</keyword>
<gene>
    <name evidence="2" type="ORF">SAMN05443638_13612</name>
</gene>
<protein>
    <submittedName>
        <fullName evidence="2">Type IV pilus assembly protein PilA</fullName>
    </submittedName>
</protein>
<dbReference type="AlphaFoldDB" id="A0A1M4Z418"/>
<dbReference type="SUPFAM" id="SSF54523">
    <property type="entry name" value="Pili subunits"/>
    <property type="match status" value="1"/>
</dbReference>
<evidence type="ECO:0000256" key="1">
    <source>
        <dbReference type="SAM" id="Phobius"/>
    </source>
</evidence>